<dbReference type="GO" id="GO:0005886">
    <property type="term" value="C:plasma membrane"/>
    <property type="evidence" value="ECO:0007669"/>
    <property type="project" value="UniProtKB-SubCell"/>
</dbReference>
<organism evidence="8 9">
    <name type="scientific">Setaria italica</name>
    <name type="common">Foxtail millet</name>
    <name type="synonym">Panicum italicum</name>
    <dbReference type="NCBI Taxonomy" id="4555"/>
    <lineage>
        <taxon>Eukaryota</taxon>
        <taxon>Viridiplantae</taxon>
        <taxon>Streptophyta</taxon>
        <taxon>Embryophyta</taxon>
        <taxon>Tracheophyta</taxon>
        <taxon>Spermatophyta</taxon>
        <taxon>Magnoliopsida</taxon>
        <taxon>Liliopsida</taxon>
        <taxon>Poales</taxon>
        <taxon>Poaceae</taxon>
        <taxon>PACMAD clade</taxon>
        <taxon>Panicoideae</taxon>
        <taxon>Panicodae</taxon>
        <taxon>Paniceae</taxon>
        <taxon>Cenchrinae</taxon>
        <taxon>Setaria</taxon>
    </lineage>
</organism>
<sequence>MEARKRKEPCPCPNMDVSSCRRASPSFTLLPPWRFGRRAVRRRLRRRLWTAAARELEDFDPVVEWKLAGEVDLVEISLPGFRKDQVRVQVENHGVLRATGDRPARGGRWARFKKDLRLPDNCDADAVRARFEGEKLIITLMAASPGTPGPPRWPPAAYSGPSPPKPSPPLPPPPRHPPPPPSRPPPPPPRPAPAKPTIHDQTKPTTAEPKPSPSPPPHGTPAAVPGPIMPGRAISVSPPSPAPLPPYRAEEAPEKQLQGATSPAALARHHGEAVPRKPLQEAKVPEEDGSVSRALPETKKKSKKRTGGEVRGKVEEDRTAPGKNQAQAAMTTMAPPPEPCKAAAGEHCCGGGRARGDRLVGVAQPWQLSYL</sequence>
<evidence type="ECO:0000313" key="8">
    <source>
        <dbReference type="EnsemblPlants" id="KQL13018"/>
    </source>
</evidence>
<dbReference type="GO" id="GO:0034605">
    <property type="term" value="P:cellular response to heat"/>
    <property type="evidence" value="ECO:0000318"/>
    <property type="project" value="GO_Central"/>
</dbReference>
<feature type="compositionally biased region" description="Basic and acidic residues" evidence="6">
    <location>
        <begin position="269"/>
        <end position="286"/>
    </location>
</feature>
<reference evidence="9" key="1">
    <citation type="journal article" date="2012" name="Nat. Biotechnol.">
        <title>Reference genome sequence of the model plant Setaria.</title>
        <authorList>
            <person name="Bennetzen J.L."/>
            <person name="Schmutz J."/>
            <person name="Wang H."/>
            <person name="Percifield R."/>
            <person name="Hawkins J."/>
            <person name="Pontaroli A.C."/>
            <person name="Estep M."/>
            <person name="Feng L."/>
            <person name="Vaughn J.N."/>
            <person name="Grimwood J."/>
            <person name="Jenkins J."/>
            <person name="Barry K."/>
            <person name="Lindquist E."/>
            <person name="Hellsten U."/>
            <person name="Deshpande S."/>
            <person name="Wang X."/>
            <person name="Wu X."/>
            <person name="Mitros T."/>
            <person name="Triplett J."/>
            <person name="Yang X."/>
            <person name="Ye C.Y."/>
            <person name="Mauro-Herrera M."/>
            <person name="Wang L."/>
            <person name="Li P."/>
            <person name="Sharma M."/>
            <person name="Sharma R."/>
            <person name="Ronald P.C."/>
            <person name="Panaud O."/>
            <person name="Kellogg E.A."/>
            <person name="Brutnell T.P."/>
            <person name="Doust A.N."/>
            <person name="Tuskan G.A."/>
            <person name="Rokhsar D."/>
            <person name="Devos K.M."/>
        </authorList>
    </citation>
    <scope>NUCLEOTIDE SEQUENCE [LARGE SCALE GENOMIC DNA]</scope>
    <source>
        <strain evidence="9">cv. Yugu1</strain>
    </source>
</reference>
<evidence type="ECO:0000256" key="4">
    <source>
        <dbReference type="PROSITE-ProRule" id="PRU00285"/>
    </source>
</evidence>
<dbReference type="Proteomes" id="UP000004995">
    <property type="component" value="Unassembled WGS sequence"/>
</dbReference>
<feature type="compositionally biased region" description="Basic and acidic residues" evidence="6">
    <location>
        <begin position="306"/>
        <end position="320"/>
    </location>
</feature>
<dbReference type="PANTHER" id="PTHR43670:SF41">
    <property type="entry name" value="OS12G0624100 PROTEIN"/>
    <property type="match status" value="1"/>
</dbReference>
<keyword evidence="2" id="KW-1003">Cell membrane</keyword>
<dbReference type="InterPro" id="IPR008978">
    <property type="entry name" value="HSP20-like_chaperone"/>
</dbReference>
<dbReference type="Gene3D" id="2.60.40.790">
    <property type="match status" value="1"/>
</dbReference>
<keyword evidence="2" id="KW-0472">Membrane</keyword>
<dbReference type="Gramene" id="KQL13018">
    <property type="protein sequence ID" value="KQL13018"/>
    <property type="gene ID" value="SETIT_024825mg"/>
</dbReference>
<feature type="compositionally biased region" description="Pro residues" evidence="6">
    <location>
        <begin position="161"/>
        <end position="194"/>
    </location>
</feature>
<dbReference type="eggNOG" id="KOG0710">
    <property type="taxonomic scope" value="Eukaryota"/>
</dbReference>
<dbReference type="GO" id="GO:0006952">
    <property type="term" value="P:defense response"/>
    <property type="evidence" value="ECO:0007669"/>
    <property type="project" value="UniProtKB-KW"/>
</dbReference>
<dbReference type="InParanoid" id="K3ZE33"/>
<keyword evidence="3" id="KW-0611">Plant defense</keyword>
<evidence type="ECO:0000256" key="1">
    <source>
        <dbReference type="ARBA" id="ARBA00004162"/>
    </source>
</evidence>
<comment type="similarity">
    <text evidence="4 5">Belongs to the small heat shock protein (HSP20) family.</text>
</comment>
<evidence type="ECO:0000313" key="9">
    <source>
        <dbReference type="Proteomes" id="UP000004995"/>
    </source>
</evidence>
<dbReference type="STRING" id="4555.K3ZE33"/>
<evidence type="ECO:0000256" key="5">
    <source>
        <dbReference type="RuleBase" id="RU003616"/>
    </source>
</evidence>
<feature type="compositionally biased region" description="Pro residues" evidence="6">
    <location>
        <begin position="210"/>
        <end position="219"/>
    </location>
</feature>
<evidence type="ECO:0000259" key="7">
    <source>
        <dbReference type="PROSITE" id="PS01031"/>
    </source>
</evidence>
<dbReference type="PROSITE" id="PS01031">
    <property type="entry name" value="SHSP"/>
    <property type="match status" value="1"/>
</dbReference>
<evidence type="ECO:0000256" key="2">
    <source>
        <dbReference type="ARBA" id="ARBA00022475"/>
    </source>
</evidence>
<proteinExistence type="inferred from homology"/>
<feature type="region of interest" description="Disordered" evidence="6">
    <location>
        <begin position="142"/>
        <end position="342"/>
    </location>
</feature>
<dbReference type="PANTHER" id="PTHR43670">
    <property type="entry name" value="HEAT SHOCK PROTEIN 26"/>
    <property type="match status" value="1"/>
</dbReference>
<dbReference type="PRINTS" id="PR01217">
    <property type="entry name" value="PRICHEXTENSN"/>
</dbReference>
<dbReference type="AlphaFoldDB" id="K3ZE33"/>
<dbReference type="EMBL" id="AGNK02001416">
    <property type="status" value="NOT_ANNOTATED_CDS"/>
    <property type="molecule type" value="Genomic_DNA"/>
</dbReference>
<dbReference type="OMA" id="HAHKDQD"/>
<evidence type="ECO:0000256" key="6">
    <source>
        <dbReference type="SAM" id="MobiDB-lite"/>
    </source>
</evidence>
<dbReference type="EnsemblPlants" id="KQL13018">
    <property type="protein sequence ID" value="KQL13018"/>
    <property type="gene ID" value="SETIT_024825mg"/>
</dbReference>
<keyword evidence="9" id="KW-1185">Reference proteome</keyword>
<dbReference type="InterPro" id="IPR002068">
    <property type="entry name" value="A-crystallin/Hsp20_dom"/>
</dbReference>
<protein>
    <recommendedName>
        <fullName evidence="7">SHSP domain-containing protein</fullName>
    </recommendedName>
</protein>
<reference evidence="8" key="2">
    <citation type="submission" date="2018-08" db="UniProtKB">
        <authorList>
            <consortium name="EnsemblPlants"/>
        </authorList>
    </citation>
    <scope>IDENTIFICATION</scope>
    <source>
        <strain evidence="8">Yugu1</strain>
    </source>
</reference>
<comment type="subcellular location">
    <subcellularLocation>
        <location evidence="1">Cell membrane</location>
        <topology evidence="1">Single-pass membrane protein</topology>
    </subcellularLocation>
</comment>
<accession>K3ZE33</accession>
<dbReference type="Pfam" id="PF00011">
    <property type="entry name" value="HSP20"/>
    <property type="match status" value="1"/>
</dbReference>
<dbReference type="HOGENOM" id="CLU_746802_0_0_1"/>
<evidence type="ECO:0000256" key="3">
    <source>
        <dbReference type="ARBA" id="ARBA00022821"/>
    </source>
</evidence>
<feature type="domain" description="SHSP" evidence="7">
    <location>
        <begin position="53"/>
        <end position="159"/>
    </location>
</feature>
<name>K3ZE33_SETIT</name>
<dbReference type="SUPFAM" id="SSF49764">
    <property type="entry name" value="HSP20-like chaperones"/>
    <property type="match status" value="1"/>
</dbReference>